<comment type="caution">
    <text evidence="2">The sequence shown here is derived from an EMBL/GenBank/DDBJ whole genome shotgun (WGS) entry which is preliminary data.</text>
</comment>
<dbReference type="AlphaFoldDB" id="A0A8X6HID4"/>
<feature type="coiled-coil region" evidence="1">
    <location>
        <begin position="159"/>
        <end position="194"/>
    </location>
</feature>
<name>A0A8X6HID4_TRICU</name>
<keyword evidence="3" id="KW-1185">Reference proteome</keyword>
<proteinExistence type="predicted"/>
<feature type="coiled-coil region" evidence="1">
    <location>
        <begin position="280"/>
        <end position="307"/>
    </location>
</feature>
<evidence type="ECO:0000313" key="3">
    <source>
        <dbReference type="Proteomes" id="UP000887116"/>
    </source>
</evidence>
<dbReference type="Proteomes" id="UP000887116">
    <property type="component" value="Unassembled WGS sequence"/>
</dbReference>
<reference evidence="2" key="1">
    <citation type="submission" date="2020-07" db="EMBL/GenBank/DDBJ databases">
        <title>Multicomponent nature underlies the extraordinary mechanical properties of spider dragline silk.</title>
        <authorList>
            <person name="Kono N."/>
            <person name="Nakamura H."/>
            <person name="Mori M."/>
            <person name="Yoshida Y."/>
            <person name="Ohtoshi R."/>
            <person name="Malay A.D."/>
            <person name="Moran D.A.P."/>
            <person name="Tomita M."/>
            <person name="Numata K."/>
            <person name="Arakawa K."/>
        </authorList>
    </citation>
    <scope>NUCLEOTIDE SEQUENCE</scope>
</reference>
<dbReference type="EMBL" id="BMAO01028418">
    <property type="protein sequence ID" value="GFR24526.1"/>
    <property type="molecule type" value="Genomic_DNA"/>
</dbReference>
<evidence type="ECO:0000256" key="1">
    <source>
        <dbReference type="SAM" id="Coils"/>
    </source>
</evidence>
<protein>
    <submittedName>
        <fullName evidence="2">Uncharacterized protein</fullName>
    </submittedName>
</protein>
<organism evidence="2 3">
    <name type="scientific">Trichonephila clavata</name>
    <name type="common">Joro spider</name>
    <name type="synonym">Nephila clavata</name>
    <dbReference type="NCBI Taxonomy" id="2740835"/>
    <lineage>
        <taxon>Eukaryota</taxon>
        <taxon>Metazoa</taxon>
        <taxon>Ecdysozoa</taxon>
        <taxon>Arthropoda</taxon>
        <taxon>Chelicerata</taxon>
        <taxon>Arachnida</taxon>
        <taxon>Araneae</taxon>
        <taxon>Araneomorphae</taxon>
        <taxon>Entelegynae</taxon>
        <taxon>Araneoidea</taxon>
        <taxon>Nephilidae</taxon>
        <taxon>Trichonephila</taxon>
    </lineage>
</organism>
<accession>A0A8X6HID4</accession>
<keyword evidence="1" id="KW-0175">Coiled coil</keyword>
<gene>
    <name evidence="2" type="primary">COM42_05410</name>
    <name evidence="2" type="ORF">TNCT_401831</name>
</gene>
<evidence type="ECO:0000313" key="2">
    <source>
        <dbReference type="EMBL" id="GFR24526.1"/>
    </source>
</evidence>
<dbReference type="OrthoDB" id="8317083at2759"/>
<sequence>MLFQYHPDRNEHEKAKEIFTLIKENINNPIFIILEDFEKYTNCSYTSCQLDEFLTWRIGKIKEIREEEERNLHHILEDRGKKALAVYNHLLSKIGPEGADFGYSLLDERFNWQRLPCSFKMENYRSEKAGILNEKDKILVEYRELAREYIVLRQNKLLHGEKKKQLEDIEENYRRIKEEEIEDLDNEIENDERGIKEREKCLKEKKERMKSLVEYFVPLYDPMIERYEREISYLKDVCAGKVDFAEKWKVRYEWSQDHIDRCKRKIKQEKLNTFVDERRLRLYQERLTELKEEKEIMENLLVYLSKETEKPVSYTEVPRYCFVKGKDKLVSGIVKFGTKLCLVLDYNTNSQKGLAGEYINICHEYKHLKSECKSAKQQEDIENLNVQYEDLKNRFKTEEEKYEELQKNKKKVDKKELLVVIKEKTCCKR</sequence>
<feature type="coiled-coil region" evidence="1">
    <location>
        <begin position="374"/>
        <end position="415"/>
    </location>
</feature>